<evidence type="ECO:0000313" key="2">
    <source>
        <dbReference type="Proteomes" id="UP000187404"/>
    </source>
</evidence>
<comment type="caution">
    <text evidence="1">The sequence shown here is derived from an EMBL/GenBank/DDBJ whole genome shotgun (WGS) entry which is preliminary data.</text>
</comment>
<dbReference type="AlphaFoldDB" id="A0A1Q9JFR1"/>
<accession>A0A1Q9JFR1</accession>
<proteinExistence type="predicted"/>
<dbReference type="Proteomes" id="UP000187404">
    <property type="component" value="Unassembled WGS sequence"/>
</dbReference>
<keyword evidence="2" id="KW-1185">Reference proteome</keyword>
<dbReference type="EMBL" id="MJIE01000001">
    <property type="protein sequence ID" value="OLR55072.1"/>
    <property type="molecule type" value="Genomic_DNA"/>
</dbReference>
<dbReference type="RefSeq" id="WP_075712072.1">
    <property type="nucleotide sequence ID" value="NZ_MJIE01000001.1"/>
</dbReference>
<name>A0A1Q9JFR1_9FIRM</name>
<dbReference type="STRING" id="1261640.BHK98_02715"/>
<dbReference type="OrthoDB" id="1667378at2"/>
<gene>
    <name evidence="1" type="ORF">BHK98_02715</name>
</gene>
<organism evidence="1 2">
    <name type="scientific">Hornefia porci</name>
    <dbReference type="NCBI Taxonomy" id="2652292"/>
    <lineage>
        <taxon>Bacteria</taxon>
        <taxon>Bacillati</taxon>
        <taxon>Bacillota</taxon>
        <taxon>Clostridia</taxon>
        <taxon>Peptostreptococcales</taxon>
        <taxon>Anaerovoracaceae</taxon>
        <taxon>Hornefia</taxon>
    </lineage>
</organism>
<evidence type="ECO:0000313" key="1">
    <source>
        <dbReference type="EMBL" id="OLR55072.1"/>
    </source>
</evidence>
<reference evidence="1 2" key="1">
    <citation type="journal article" date="2016" name="Appl. Environ. Microbiol.">
        <title>Function and Phylogeny of Bacterial Butyryl Coenzyme A:Acetate Transferases and Their Diversity in the Proximal Colon of Swine.</title>
        <authorList>
            <person name="Trachsel J."/>
            <person name="Bayles D.O."/>
            <person name="Looft T."/>
            <person name="Levine U.Y."/>
            <person name="Allen H.K."/>
        </authorList>
    </citation>
    <scope>NUCLEOTIDE SEQUENCE [LARGE SCALE GENOMIC DNA]</scope>
    <source>
        <strain evidence="1 2">68-3-10</strain>
    </source>
</reference>
<sequence>MQSTYRKIAEAYDKLAEGYRELAGIEDEGGSEETEAAPVESDISIEDIRAVLAEKSQAGKRKEVKDLLLKYDSGRLSGVDEKDYPALLKDAEAL</sequence>
<protein>
    <submittedName>
        <fullName evidence="1">Uncharacterized protein</fullName>
    </submittedName>
</protein>